<accession>A0AAV3BCB7</accession>
<reference evidence="1 2" key="2">
    <citation type="submission" date="2010-03" db="EMBL/GenBank/DDBJ databases">
        <authorList>
            <person name="Payne S.H."/>
            <person name="Sutton G.G."/>
        </authorList>
    </citation>
    <scope>NUCLEOTIDE SEQUENCE [LARGE SCALE GENOMIC DNA]</scope>
    <source>
        <strain evidence="1 2">IP275</strain>
    </source>
</reference>
<evidence type="ECO:0000313" key="2">
    <source>
        <dbReference type="Proteomes" id="UP000004430"/>
    </source>
</evidence>
<sequence length="38" mass="4750">MTSFIISAFYLLVVHMNAHYAKMRQFINYERHKYKIKR</sequence>
<proteinExistence type="predicted"/>
<gene>
    <name evidence="1" type="ORF">YPIP275_4434</name>
</gene>
<comment type="caution">
    <text evidence="1">The sequence shown here is derived from an EMBL/GenBank/DDBJ whole genome shotgun (WGS) entry which is preliminary data.</text>
</comment>
<name>A0AAV3BCB7_YERPE</name>
<dbReference type="EMBL" id="AAOS02000007">
    <property type="protein sequence ID" value="EDR33377.1"/>
    <property type="molecule type" value="Genomic_DNA"/>
</dbReference>
<dbReference type="Proteomes" id="UP000004430">
    <property type="component" value="Unassembled WGS sequence"/>
</dbReference>
<reference evidence="1 2" key="1">
    <citation type="submission" date="2008-01" db="EMBL/GenBank/DDBJ databases">
        <title>Yersinia pestis Strain IP275 project at JCVI/TIGR.</title>
        <authorList>
            <person name="Ravel J."/>
            <person name="Eppinger M."/>
            <person name="Fricke W.F."/>
            <person name="Rosovitz M."/>
            <person name="Lindler L.E."/>
            <person name="Bearden S."/>
            <person name="Shriefer M."/>
        </authorList>
    </citation>
    <scope>NUCLEOTIDE SEQUENCE [LARGE SCALE GENOMIC DNA]</scope>
    <source>
        <strain evidence="1 2">IP275</strain>
    </source>
</reference>
<protein>
    <submittedName>
        <fullName evidence="1">Uncharacterized protein</fullName>
    </submittedName>
</protein>
<organism evidence="1 2">
    <name type="scientific">Yersinia pestis biovar Orientalis str. IP275</name>
    <dbReference type="NCBI Taxonomy" id="373665"/>
    <lineage>
        <taxon>Bacteria</taxon>
        <taxon>Pseudomonadati</taxon>
        <taxon>Pseudomonadota</taxon>
        <taxon>Gammaproteobacteria</taxon>
        <taxon>Enterobacterales</taxon>
        <taxon>Yersiniaceae</taxon>
        <taxon>Yersinia</taxon>
    </lineage>
</organism>
<evidence type="ECO:0000313" key="1">
    <source>
        <dbReference type="EMBL" id="EDR33377.1"/>
    </source>
</evidence>
<dbReference type="AlphaFoldDB" id="A0AAV3BCB7"/>